<keyword evidence="5 7" id="KW-0472">Membrane</keyword>
<protein>
    <recommendedName>
        <fullName evidence="10">Major facilitator superfamily (MFS) profile domain-containing protein</fullName>
    </recommendedName>
</protein>
<dbReference type="InterPro" id="IPR010573">
    <property type="entry name" value="MFS_Str1/Tri12-like"/>
</dbReference>
<dbReference type="SUPFAM" id="SSF103473">
    <property type="entry name" value="MFS general substrate transporter"/>
    <property type="match status" value="1"/>
</dbReference>
<evidence type="ECO:0000256" key="4">
    <source>
        <dbReference type="ARBA" id="ARBA00022989"/>
    </source>
</evidence>
<dbReference type="InterPro" id="IPR036259">
    <property type="entry name" value="MFS_trans_sf"/>
</dbReference>
<feature type="compositionally biased region" description="Polar residues" evidence="6">
    <location>
        <begin position="28"/>
        <end position="41"/>
    </location>
</feature>
<evidence type="ECO:0000256" key="2">
    <source>
        <dbReference type="ARBA" id="ARBA00022448"/>
    </source>
</evidence>
<evidence type="ECO:0000256" key="3">
    <source>
        <dbReference type="ARBA" id="ARBA00022692"/>
    </source>
</evidence>
<organism evidence="8 9">
    <name type="scientific">Kwoniella shivajii</name>
    <dbReference type="NCBI Taxonomy" id="564305"/>
    <lineage>
        <taxon>Eukaryota</taxon>
        <taxon>Fungi</taxon>
        <taxon>Dikarya</taxon>
        <taxon>Basidiomycota</taxon>
        <taxon>Agaricomycotina</taxon>
        <taxon>Tremellomycetes</taxon>
        <taxon>Tremellales</taxon>
        <taxon>Cryptococcaceae</taxon>
        <taxon>Kwoniella</taxon>
    </lineage>
</organism>
<feature type="transmembrane region" description="Helical" evidence="7">
    <location>
        <begin position="456"/>
        <end position="474"/>
    </location>
</feature>
<feature type="transmembrane region" description="Helical" evidence="7">
    <location>
        <begin position="173"/>
        <end position="200"/>
    </location>
</feature>
<feature type="transmembrane region" description="Helical" evidence="7">
    <location>
        <begin position="380"/>
        <end position="402"/>
    </location>
</feature>
<name>A0ABZ1DA31_9TREE</name>
<evidence type="ECO:0000256" key="1">
    <source>
        <dbReference type="ARBA" id="ARBA00004141"/>
    </source>
</evidence>
<dbReference type="Pfam" id="PF06609">
    <property type="entry name" value="TRI12"/>
    <property type="match status" value="1"/>
</dbReference>
<evidence type="ECO:0000313" key="8">
    <source>
        <dbReference type="EMBL" id="WRT70442.1"/>
    </source>
</evidence>
<evidence type="ECO:0000256" key="7">
    <source>
        <dbReference type="SAM" id="Phobius"/>
    </source>
</evidence>
<keyword evidence="3 7" id="KW-0812">Transmembrane</keyword>
<evidence type="ECO:0000313" key="9">
    <source>
        <dbReference type="Proteomes" id="UP001329825"/>
    </source>
</evidence>
<keyword evidence="9" id="KW-1185">Reference proteome</keyword>
<feature type="transmembrane region" description="Helical" evidence="7">
    <location>
        <begin position="250"/>
        <end position="270"/>
    </location>
</feature>
<proteinExistence type="predicted"/>
<evidence type="ECO:0000256" key="6">
    <source>
        <dbReference type="SAM" id="MobiDB-lite"/>
    </source>
</evidence>
<dbReference type="RefSeq" id="XP_062795181.1">
    <property type="nucleotide sequence ID" value="XM_062939130.1"/>
</dbReference>
<feature type="transmembrane region" description="Helical" evidence="7">
    <location>
        <begin position="341"/>
        <end position="368"/>
    </location>
</feature>
<comment type="subcellular location">
    <subcellularLocation>
        <location evidence="1">Membrane</location>
        <topology evidence="1">Multi-pass membrane protein</topology>
    </subcellularLocation>
</comment>
<feature type="region of interest" description="Disordered" evidence="6">
    <location>
        <begin position="16"/>
        <end position="43"/>
    </location>
</feature>
<feature type="transmembrane region" description="Helical" evidence="7">
    <location>
        <begin position="126"/>
        <end position="145"/>
    </location>
</feature>
<dbReference type="PANTHER" id="PTHR23501:SF55">
    <property type="entry name" value="SIDEROPHORE IRON TRANSPORTER, PUTATIVE (AFU_ORTHOLOGUE AFUA_3G03440)-RELATED"/>
    <property type="match status" value="1"/>
</dbReference>
<dbReference type="Gene3D" id="1.20.1250.20">
    <property type="entry name" value="MFS general substrate transporter like domains"/>
    <property type="match status" value="1"/>
</dbReference>
<dbReference type="PANTHER" id="PTHR23501">
    <property type="entry name" value="MAJOR FACILITATOR SUPERFAMILY"/>
    <property type="match status" value="1"/>
</dbReference>
<sequence>MKVDQSLNLTQAAMTTTEQQSLEDKNTNNDGDATAKNSPGTENLALPHLNHVSGKENDNRDSELQDGCFYSVGFIGMIFAVDVFTADTSNLKNRGLAYAFTASPWIITAYAGPAISQRFYENNWRWAYGCFAIILPFVALPFFVFMQIQKRRAIKAGEIMSNKTAMTWTKASWFYLVEFDVLGVFLVVAGMALFLLPFSIATSAENQWQEGYIIAMLVLGFVLLVAFALVERFVAPKPFIAFHLLANRTVLGACMLNVSWQIAYYCWASYFTSFLQVVYDISISEAGYIASIYDVVAGVWLFPVGYLVRKTGYFKWLLYIGVPVYILGEGLMIYFRRPGFSIGWIVFTQILIAWAGSSFTLVEQIAVLAAGSHNDSAGMLAILGMFGYFAGAIGNSISGAIWTNTLPAKLQEFLPAETVDLWEDIYEDLSIQLSYPMGDPTRTAINLAYAEAQRRMLIAGTAIMALALVCTIAIKNIKVSEIDQVKGVVF</sequence>
<keyword evidence="2" id="KW-0813">Transport</keyword>
<accession>A0ABZ1DA31</accession>
<dbReference type="Proteomes" id="UP001329825">
    <property type="component" value="Chromosome 10"/>
</dbReference>
<evidence type="ECO:0008006" key="10">
    <source>
        <dbReference type="Google" id="ProtNLM"/>
    </source>
</evidence>
<keyword evidence="4 7" id="KW-1133">Transmembrane helix</keyword>
<gene>
    <name evidence="8" type="ORF">IL334_007440</name>
</gene>
<reference evidence="8 9" key="1">
    <citation type="submission" date="2024-01" db="EMBL/GenBank/DDBJ databases">
        <title>Comparative genomics of Cryptococcus and Kwoniella reveals pathogenesis evolution and contrasting modes of karyotype evolution via chromosome fusion or intercentromeric recombination.</title>
        <authorList>
            <person name="Coelho M.A."/>
            <person name="David-Palma M."/>
            <person name="Shea T."/>
            <person name="Bowers K."/>
            <person name="McGinley-Smith S."/>
            <person name="Mohammad A.W."/>
            <person name="Gnirke A."/>
            <person name="Yurkov A.M."/>
            <person name="Nowrousian M."/>
            <person name="Sun S."/>
            <person name="Cuomo C.A."/>
            <person name="Heitman J."/>
        </authorList>
    </citation>
    <scope>NUCLEOTIDE SEQUENCE [LARGE SCALE GENOMIC DNA]</scope>
    <source>
        <strain evidence="8">CBS 11374</strain>
    </source>
</reference>
<feature type="transmembrane region" description="Helical" evidence="7">
    <location>
        <begin position="96"/>
        <end position="120"/>
    </location>
</feature>
<feature type="transmembrane region" description="Helical" evidence="7">
    <location>
        <begin position="290"/>
        <end position="309"/>
    </location>
</feature>
<feature type="transmembrane region" description="Helical" evidence="7">
    <location>
        <begin position="316"/>
        <end position="335"/>
    </location>
</feature>
<evidence type="ECO:0000256" key="5">
    <source>
        <dbReference type="ARBA" id="ARBA00023136"/>
    </source>
</evidence>
<dbReference type="EMBL" id="CP141890">
    <property type="protein sequence ID" value="WRT70442.1"/>
    <property type="molecule type" value="Genomic_DNA"/>
</dbReference>
<feature type="transmembrane region" description="Helical" evidence="7">
    <location>
        <begin position="212"/>
        <end position="230"/>
    </location>
</feature>
<dbReference type="GeneID" id="87959570"/>